<keyword evidence="5 9" id="KW-0418">Kinase</keyword>
<feature type="domain" description="7,8-dihydro-6-hydroxymethylpterin-pyrophosphokinase" evidence="8">
    <location>
        <begin position="9"/>
        <end position="139"/>
    </location>
</feature>
<dbReference type="EC" id="2.7.6.3" evidence="2"/>
<keyword evidence="6" id="KW-0067">ATP-binding</keyword>
<dbReference type="GO" id="GO:0005524">
    <property type="term" value="F:ATP binding"/>
    <property type="evidence" value="ECO:0007669"/>
    <property type="project" value="UniProtKB-KW"/>
</dbReference>
<dbReference type="GO" id="GO:0046654">
    <property type="term" value="P:tetrahydrofolate biosynthetic process"/>
    <property type="evidence" value="ECO:0007669"/>
    <property type="project" value="UniProtKB-UniPathway"/>
</dbReference>
<name>J9GUS5_9ZZZZ</name>
<evidence type="ECO:0000256" key="5">
    <source>
        <dbReference type="ARBA" id="ARBA00022777"/>
    </source>
</evidence>
<evidence type="ECO:0000256" key="7">
    <source>
        <dbReference type="ARBA" id="ARBA00022909"/>
    </source>
</evidence>
<dbReference type="GO" id="GO:0003848">
    <property type="term" value="F:2-amino-4-hydroxy-6-hydroxymethyldihydropteridine diphosphokinase activity"/>
    <property type="evidence" value="ECO:0007669"/>
    <property type="project" value="UniProtKB-EC"/>
</dbReference>
<reference evidence="9" key="1">
    <citation type="journal article" date="2012" name="PLoS ONE">
        <title>Gene sets for utilization of primary and secondary nutrition supplies in the distal gut of endangered iberian lynx.</title>
        <authorList>
            <person name="Alcaide M."/>
            <person name="Messina E."/>
            <person name="Richter M."/>
            <person name="Bargiela R."/>
            <person name="Peplies J."/>
            <person name="Huws S.A."/>
            <person name="Newbold C.J."/>
            <person name="Golyshin P.N."/>
            <person name="Simon M.A."/>
            <person name="Lopez G."/>
            <person name="Yakimov M.M."/>
            <person name="Ferrer M."/>
        </authorList>
    </citation>
    <scope>NUCLEOTIDE SEQUENCE</scope>
</reference>
<dbReference type="SUPFAM" id="SSF55083">
    <property type="entry name" value="6-hydroxymethyl-7,8-dihydropterin pyrophosphokinase, HPPK"/>
    <property type="match status" value="1"/>
</dbReference>
<sequence>MLTVPTRVYLGLGTNLGDQTAQLETAVAAIKKRIGELTSLSAFYVTEPWGFTSEHSFLNAVCCVETTLLPFEVLAETQVIEQEMGRKHKSVDGVYSDRPIDIDILLYGQEILQTPTLTVPHPLLTERRFVLEPLAEIAPDEVHPALGHTFREWLDELDRKEKMETL</sequence>
<dbReference type="PANTHER" id="PTHR43071:SF1">
    <property type="entry name" value="2-AMINO-4-HYDROXY-6-HYDROXYMETHYLDIHYDROPTERIDINE PYROPHOSPHOKINASE"/>
    <property type="match status" value="1"/>
</dbReference>
<accession>J9GUS5</accession>
<dbReference type="PANTHER" id="PTHR43071">
    <property type="entry name" value="2-AMINO-4-HYDROXY-6-HYDROXYMETHYLDIHYDROPTERIDINE PYROPHOSPHOKINASE"/>
    <property type="match status" value="1"/>
</dbReference>
<dbReference type="Gene3D" id="3.30.70.560">
    <property type="entry name" value="7,8-Dihydro-6-hydroxymethylpterin-pyrophosphokinase HPPK"/>
    <property type="match status" value="1"/>
</dbReference>
<dbReference type="AlphaFoldDB" id="J9GUS5"/>
<evidence type="ECO:0000256" key="4">
    <source>
        <dbReference type="ARBA" id="ARBA00022741"/>
    </source>
</evidence>
<evidence type="ECO:0000256" key="1">
    <source>
        <dbReference type="ARBA" id="ARBA00005051"/>
    </source>
</evidence>
<keyword evidence="3" id="KW-0808">Transferase</keyword>
<dbReference type="NCBIfam" id="TIGR01498">
    <property type="entry name" value="folK"/>
    <property type="match status" value="1"/>
</dbReference>
<dbReference type="InterPro" id="IPR035907">
    <property type="entry name" value="Hppk_sf"/>
</dbReference>
<organism evidence="9">
    <name type="scientific">gut metagenome</name>
    <dbReference type="NCBI Taxonomy" id="749906"/>
    <lineage>
        <taxon>unclassified sequences</taxon>
        <taxon>metagenomes</taxon>
        <taxon>organismal metagenomes</taxon>
    </lineage>
</organism>
<dbReference type="GO" id="GO:0046656">
    <property type="term" value="P:folic acid biosynthetic process"/>
    <property type="evidence" value="ECO:0007669"/>
    <property type="project" value="UniProtKB-KW"/>
</dbReference>
<evidence type="ECO:0000256" key="3">
    <source>
        <dbReference type="ARBA" id="ARBA00022679"/>
    </source>
</evidence>
<dbReference type="EMBL" id="AMCI01001880">
    <property type="protein sequence ID" value="EJX04230.1"/>
    <property type="molecule type" value="Genomic_DNA"/>
</dbReference>
<comment type="caution">
    <text evidence="9">The sequence shown here is derived from an EMBL/GenBank/DDBJ whole genome shotgun (WGS) entry which is preliminary data.</text>
</comment>
<comment type="pathway">
    <text evidence="1">Cofactor biosynthesis; tetrahydrofolate biosynthesis; 2-amino-4-hydroxy-6-hydroxymethyl-7,8-dihydropteridine diphosphate from 7,8-dihydroneopterin triphosphate: step 4/4.</text>
</comment>
<evidence type="ECO:0000313" key="9">
    <source>
        <dbReference type="EMBL" id="EJX04230.1"/>
    </source>
</evidence>
<protein>
    <recommendedName>
        <fullName evidence="2">2-amino-4-hydroxy-6-hydroxymethyldihydropteridine diphosphokinase</fullName>
        <ecNumber evidence="2">2.7.6.3</ecNumber>
    </recommendedName>
</protein>
<keyword evidence="7" id="KW-0289">Folate biosynthesis</keyword>
<proteinExistence type="predicted"/>
<gene>
    <name evidence="9" type="ORF">EVA_07673</name>
</gene>
<dbReference type="CDD" id="cd00483">
    <property type="entry name" value="HPPK"/>
    <property type="match status" value="1"/>
</dbReference>
<dbReference type="Pfam" id="PF01288">
    <property type="entry name" value="HPPK"/>
    <property type="match status" value="1"/>
</dbReference>
<keyword evidence="4" id="KW-0547">Nucleotide-binding</keyword>
<evidence type="ECO:0000256" key="6">
    <source>
        <dbReference type="ARBA" id="ARBA00022840"/>
    </source>
</evidence>
<dbReference type="InterPro" id="IPR000550">
    <property type="entry name" value="Hppk"/>
</dbReference>
<dbReference type="UniPathway" id="UPA00077">
    <property type="reaction ID" value="UER00155"/>
</dbReference>
<evidence type="ECO:0000259" key="8">
    <source>
        <dbReference type="Pfam" id="PF01288"/>
    </source>
</evidence>
<dbReference type="GO" id="GO:0016301">
    <property type="term" value="F:kinase activity"/>
    <property type="evidence" value="ECO:0007669"/>
    <property type="project" value="UniProtKB-KW"/>
</dbReference>
<evidence type="ECO:0000256" key="2">
    <source>
        <dbReference type="ARBA" id="ARBA00013253"/>
    </source>
</evidence>